<protein>
    <recommendedName>
        <fullName evidence="2">RNase H type-1 domain-containing protein</fullName>
    </recommendedName>
</protein>
<dbReference type="CDD" id="cd06222">
    <property type="entry name" value="RNase_H_like"/>
    <property type="match status" value="1"/>
</dbReference>
<dbReference type="EMBL" id="WHWC01000012">
    <property type="protein sequence ID" value="KAG8372303.1"/>
    <property type="molecule type" value="Genomic_DNA"/>
</dbReference>
<dbReference type="GO" id="GO:0004523">
    <property type="term" value="F:RNA-DNA hybrid ribonuclease activity"/>
    <property type="evidence" value="ECO:0007669"/>
    <property type="project" value="InterPro"/>
</dbReference>
<dbReference type="Pfam" id="PF13456">
    <property type="entry name" value="RVT_3"/>
    <property type="match status" value="1"/>
</dbReference>
<dbReference type="PANTHER" id="PTHR36396">
    <property type="entry name" value="MALTASE-GLUCOAMYLASE, INTESTINAL PROTEIN"/>
    <property type="match status" value="1"/>
</dbReference>
<dbReference type="PANTHER" id="PTHR36396:SF1">
    <property type="entry name" value="MALTASE-GLUCOAMYLASE, INTESTINAL PROTEIN"/>
    <property type="match status" value="1"/>
</dbReference>
<dbReference type="GO" id="GO:0003676">
    <property type="term" value="F:nucleic acid binding"/>
    <property type="evidence" value="ECO:0007669"/>
    <property type="project" value="InterPro"/>
</dbReference>
<dbReference type="InterPro" id="IPR044730">
    <property type="entry name" value="RNase_H-like_dom_plant"/>
</dbReference>
<dbReference type="AlphaFoldDB" id="A0AAV6WQ42"/>
<keyword evidence="4" id="KW-1185">Reference proteome</keyword>
<dbReference type="Proteomes" id="UP000826271">
    <property type="component" value="Unassembled WGS sequence"/>
</dbReference>
<evidence type="ECO:0000313" key="3">
    <source>
        <dbReference type="EMBL" id="KAG8372303.1"/>
    </source>
</evidence>
<sequence>MQIATTTFTSYAPPSPSAIPCCHQQPTTPYNSDVASLKRGLFGGRGKSSTTPSPILVLQICKICRFEEHLQICKNLRTATATELQKAAADGVRMNGGVGVVAVVLESDCRGAIHSIVDASTAHHQFDVITHIRDALNRDWTVDVQLVWREANKVADELAKMGFGSSLKFKNTPDARLQRALQDYIDGHTWTHIVTINPVSSFLLFQEINDEPRKNNHHLVLTLKRPALLKIDAKTYGEATLLDCQQFKDCSTNFCAADFHEKGQKLFTREMDCLQVFEEKKDVVGITPPNEPYKYCTLRQSANIFNFGGNLCAKFVEKLINDGGGGNGLLVSHIEAVKGGGEEPVSFGPNSLLVHYGSGWKLQTVVESIGDKGLYIGTTRVRKVPAKGIDVSDSTGIVTQKPIGLVYIGKILLVFVLLFAFGAVFTLALENLPRSILYVNSSDLDVTWM</sequence>
<comment type="caution">
    <text evidence="3">The sequence shown here is derived from an EMBL/GenBank/DDBJ whole genome shotgun (WGS) entry which is preliminary data.</text>
</comment>
<accession>A0AAV6WQ42</accession>
<evidence type="ECO:0000256" key="1">
    <source>
        <dbReference type="SAM" id="Phobius"/>
    </source>
</evidence>
<evidence type="ECO:0000313" key="4">
    <source>
        <dbReference type="Proteomes" id="UP000826271"/>
    </source>
</evidence>
<evidence type="ECO:0000259" key="2">
    <source>
        <dbReference type="Pfam" id="PF13456"/>
    </source>
</evidence>
<name>A0AAV6WQ42_9LAMI</name>
<dbReference type="InterPro" id="IPR002156">
    <property type="entry name" value="RNaseH_domain"/>
</dbReference>
<keyword evidence="1" id="KW-1133">Transmembrane helix</keyword>
<reference evidence="3" key="1">
    <citation type="submission" date="2019-10" db="EMBL/GenBank/DDBJ databases">
        <authorList>
            <person name="Zhang R."/>
            <person name="Pan Y."/>
            <person name="Wang J."/>
            <person name="Ma R."/>
            <person name="Yu S."/>
        </authorList>
    </citation>
    <scope>NUCLEOTIDE SEQUENCE</scope>
    <source>
        <strain evidence="3">LA-IB0</strain>
        <tissue evidence="3">Leaf</tissue>
    </source>
</reference>
<keyword evidence="1" id="KW-0472">Membrane</keyword>
<feature type="domain" description="RNase H type-1" evidence="2">
    <location>
        <begin position="90"/>
        <end position="161"/>
    </location>
</feature>
<gene>
    <name evidence="3" type="ORF">BUALT_Bualt12G0052200</name>
</gene>
<keyword evidence="1" id="KW-0812">Transmembrane</keyword>
<organism evidence="3 4">
    <name type="scientific">Buddleja alternifolia</name>
    <dbReference type="NCBI Taxonomy" id="168488"/>
    <lineage>
        <taxon>Eukaryota</taxon>
        <taxon>Viridiplantae</taxon>
        <taxon>Streptophyta</taxon>
        <taxon>Embryophyta</taxon>
        <taxon>Tracheophyta</taxon>
        <taxon>Spermatophyta</taxon>
        <taxon>Magnoliopsida</taxon>
        <taxon>eudicotyledons</taxon>
        <taxon>Gunneridae</taxon>
        <taxon>Pentapetalae</taxon>
        <taxon>asterids</taxon>
        <taxon>lamiids</taxon>
        <taxon>Lamiales</taxon>
        <taxon>Scrophulariaceae</taxon>
        <taxon>Buddlejeae</taxon>
        <taxon>Buddleja</taxon>
    </lineage>
</organism>
<feature type="transmembrane region" description="Helical" evidence="1">
    <location>
        <begin position="407"/>
        <end position="429"/>
    </location>
</feature>
<proteinExistence type="predicted"/>